<evidence type="ECO:0000313" key="4">
    <source>
        <dbReference type="Proteomes" id="UP000069940"/>
    </source>
</evidence>
<dbReference type="Gene3D" id="3.30.420.10">
    <property type="entry name" value="Ribonuclease H-like superfamily/Ribonuclease H"/>
    <property type="match status" value="1"/>
</dbReference>
<dbReference type="Proteomes" id="UP000069940">
    <property type="component" value="Unassembled WGS sequence"/>
</dbReference>
<dbReference type="InterPro" id="IPR009057">
    <property type="entry name" value="Homeodomain-like_sf"/>
</dbReference>
<dbReference type="RefSeq" id="XP_062704928.1">
    <property type="nucleotide sequence ID" value="XM_062848944.1"/>
</dbReference>
<comment type="subcellular location">
    <subcellularLocation>
        <location evidence="1">Nucleus</location>
    </subcellularLocation>
</comment>
<sequence length="352" mass="41670">MSNPIIHNVRHQHASTNTVYHALYGYYFLGISKPNLAKIYGKAVSTIYEWIGRYERDGLFRRKQRERIYKKFCVEKREWLVNLYRNEPILFLDEAKQKFQSYFQVSISVSAICTILHESGLSWKTIERRAIQIRDSEIIRFVQEMLAIRWDLYNLVFLDEVSFDNKDMLRRKGYGVVGQKLIYRGEFSRKPRVSLLCFLGMNGILDSFWTEGTFNRLKFFDCCRKFAINNNLVQTYPGFHSVWILDGARIHCDPHIIRYLRSVGIIPIFLPAYCPFFNPIEIIFGLIKKHLRRHHQENASILEELCDGLNYFKVYPCHKLFENCGYMSGGTFLPERGLSQDPKYMDFNVFPR</sequence>
<protein>
    <recommendedName>
        <fullName evidence="2">Tc1-like transposase DDE domain-containing protein</fullName>
    </recommendedName>
</protein>
<name>A0ABM1ZKC4_AEDAL</name>
<reference evidence="4" key="1">
    <citation type="journal article" date="2015" name="Proc. Natl. Acad. Sci. U.S.A.">
        <title>Genome sequence of the Asian Tiger mosquito, Aedes albopictus, reveals insights into its biology, genetics, and evolution.</title>
        <authorList>
            <person name="Chen X.G."/>
            <person name="Jiang X."/>
            <person name="Gu J."/>
            <person name="Xu M."/>
            <person name="Wu Y."/>
            <person name="Deng Y."/>
            <person name="Zhang C."/>
            <person name="Bonizzoni M."/>
            <person name="Dermauw W."/>
            <person name="Vontas J."/>
            <person name="Armbruster P."/>
            <person name="Huang X."/>
            <person name="Yang Y."/>
            <person name="Zhang H."/>
            <person name="He W."/>
            <person name="Peng H."/>
            <person name="Liu Y."/>
            <person name="Wu K."/>
            <person name="Chen J."/>
            <person name="Lirakis M."/>
            <person name="Topalis P."/>
            <person name="Van Leeuwen T."/>
            <person name="Hall A.B."/>
            <person name="Jiang X."/>
            <person name="Thorpe C."/>
            <person name="Mueller R.L."/>
            <person name="Sun C."/>
            <person name="Waterhouse R.M."/>
            <person name="Yan G."/>
            <person name="Tu Z.J."/>
            <person name="Fang X."/>
            <person name="James A.A."/>
        </authorList>
    </citation>
    <scope>NUCLEOTIDE SEQUENCE [LARGE SCALE GENOMIC DNA]</scope>
    <source>
        <strain evidence="4">Foshan</strain>
    </source>
</reference>
<dbReference type="GeneID" id="115265658"/>
<dbReference type="InterPro" id="IPR047655">
    <property type="entry name" value="Transpos_IS630-like"/>
</dbReference>
<dbReference type="InterPro" id="IPR036397">
    <property type="entry name" value="RNaseH_sf"/>
</dbReference>
<organism evidence="3 4">
    <name type="scientific">Aedes albopictus</name>
    <name type="common">Asian tiger mosquito</name>
    <name type="synonym">Stegomyia albopicta</name>
    <dbReference type="NCBI Taxonomy" id="7160"/>
    <lineage>
        <taxon>Eukaryota</taxon>
        <taxon>Metazoa</taxon>
        <taxon>Ecdysozoa</taxon>
        <taxon>Arthropoda</taxon>
        <taxon>Hexapoda</taxon>
        <taxon>Insecta</taxon>
        <taxon>Pterygota</taxon>
        <taxon>Neoptera</taxon>
        <taxon>Endopterygota</taxon>
        <taxon>Diptera</taxon>
        <taxon>Nematocera</taxon>
        <taxon>Culicoidea</taxon>
        <taxon>Culicidae</taxon>
        <taxon>Culicinae</taxon>
        <taxon>Aedini</taxon>
        <taxon>Aedes</taxon>
        <taxon>Stegomyia</taxon>
    </lineage>
</organism>
<evidence type="ECO:0000313" key="3">
    <source>
        <dbReference type="EnsemblMetazoa" id="AALFPA23_019327.P28419"/>
    </source>
</evidence>
<evidence type="ECO:0000256" key="1">
    <source>
        <dbReference type="ARBA" id="ARBA00004123"/>
    </source>
</evidence>
<keyword evidence="4" id="KW-1185">Reference proteome</keyword>
<dbReference type="SUPFAM" id="SSF46689">
    <property type="entry name" value="Homeodomain-like"/>
    <property type="match status" value="1"/>
</dbReference>
<accession>A0ABM1ZKC4</accession>
<dbReference type="EnsemblMetazoa" id="AALFPA23_019327.R28419">
    <property type="protein sequence ID" value="AALFPA23_019327.P28419"/>
    <property type="gene ID" value="AALFPA23_019327"/>
</dbReference>
<dbReference type="PANTHER" id="PTHR46564:SF1">
    <property type="entry name" value="TRANSPOSASE"/>
    <property type="match status" value="1"/>
</dbReference>
<dbReference type="PANTHER" id="PTHR46564">
    <property type="entry name" value="TRANSPOSASE"/>
    <property type="match status" value="1"/>
</dbReference>
<dbReference type="NCBIfam" id="NF033545">
    <property type="entry name" value="transpos_IS630"/>
    <property type="match status" value="1"/>
</dbReference>
<dbReference type="InterPro" id="IPR038717">
    <property type="entry name" value="Tc1-like_DDE_dom"/>
</dbReference>
<evidence type="ECO:0000259" key="2">
    <source>
        <dbReference type="Pfam" id="PF13358"/>
    </source>
</evidence>
<proteinExistence type="predicted"/>
<dbReference type="Pfam" id="PF13358">
    <property type="entry name" value="DDE_3"/>
    <property type="match status" value="1"/>
</dbReference>
<feature type="domain" description="Tc1-like transposase DDE" evidence="2">
    <location>
        <begin position="155"/>
        <end position="295"/>
    </location>
</feature>
<reference evidence="3" key="2">
    <citation type="submission" date="2025-05" db="UniProtKB">
        <authorList>
            <consortium name="EnsemblMetazoa"/>
        </authorList>
    </citation>
    <scope>IDENTIFICATION</scope>
    <source>
        <strain evidence="3">Foshan</strain>
    </source>
</reference>